<feature type="compositionally biased region" description="Basic residues" evidence="1">
    <location>
        <begin position="14"/>
        <end position="24"/>
    </location>
</feature>
<sequence>MSGGRSDSRGMTVKVKKKRGLKLSSRRWLERQLNDPYVRAPRPTATARARPTS</sequence>
<gene>
    <name evidence="2" type="ORF">OG2516_15874</name>
</gene>
<dbReference type="AlphaFoldDB" id="Q2C9N3"/>
<organism evidence="2 3">
    <name type="scientific">Oceanicola granulosus (strain ATCC BAA-861 / DSM 15982 / KCTC 12143 / HTCC2516)</name>
    <dbReference type="NCBI Taxonomy" id="314256"/>
    <lineage>
        <taxon>Bacteria</taxon>
        <taxon>Pseudomonadati</taxon>
        <taxon>Pseudomonadota</taxon>
        <taxon>Alphaproteobacteria</taxon>
        <taxon>Rhodobacterales</taxon>
        <taxon>Roseobacteraceae</taxon>
        <taxon>Oceanicola</taxon>
    </lineage>
</organism>
<protein>
    <submittedName>
        <fullName evidence="2">Uncharacterized protein</fullName>
    </submittedName>
</protein>
<evidence type="ECO:0000313" key="3">
    <source>
        <dbReference type="Proteomes" id="UP000003635"/>
    </source>
</evidence>
<dbReference type="STRING" id="314256.OG2516_15874"/>
<proteinExistence type="predicted"/>
<dbReference type="EMBL" id="AAOT01000082">
    <property type="protein sequence ID" value="EAR49384.1"/>
    <property type="molecule type" value="Genomic_DNA"/>
</dbReference>
<dbReference type="HOGENOM" id="CLU_3064093_0_0_5"/>
<name>Q2C9N3_OCEGH</name>
<feature type="region of interest" description="Disordered" evidence="1">
    <location>
        <begin position="34"/>
        <end position="53"/>
    </location>
</feature>
<dbReference type="Proteomes" id="UP000003635">
    <property type="component" value="Unassembled WGS sequence"/>
</dbReference>
<evidence type="ECO:0000256" key="1">
    <source>
        <dbReference type="SAM" id="MobiDB-lite"/>
    </source>
</evidence>
<evidence type="ECO:0000313" key="2">
    <source>
        <dbReference type="EMBL" id="EAR49384.1"/>
    </source>
</evidence>
<feature type="compositionally biased region" description="Low complexity" evidence="1">
    <location>
        <begin position="39"/>
        <end position="53"/>
    </location>
</feature>
<comment type="caution">
    <text evidence="2">The sequence shown here is derived from an EMBL/GenBank/DDBJ whole genome shotgun (WGS) entry which is preliminary data.</text>
</comment>
<keyword evidence="3" id="KW-1185">Reference proteome</keyword>
<feature type="region of interest" description="Disordered" evidence="1">
    <location>
        <begin position="1"/>
        <end position="24"/>
    </location>
</feature>
<reference evidence="2 3" key="1">
    <citation type="journal article" date="2010" name="J. Bacteriol.">
        <title>Genome sequences of Oceanicola granulosus HTCC2516(T) and Oceanicola batsensis HTCC2597(TDelta).</title>
        <authorList>
            <person name="Thrash J.C."/>
            <person name="Cho J.C."/>
            <person name="Vergin K.L."/>
            <person name="Giovannoni S.J."/>
        </authorList>
    </citation>
    <scope>NUCLEOTIDE SEQUENCE [LARGE SCALE GENOMIC DNA]</scope>
    <source>
        <strain evidence="3">ATCC BAA-861 / DSM 15982 / KCTC 12143 / HTCC2516</strain>
    </source>
</reference>
<accession>Q2C9N3</accession>